<dbReference type="PANTHER" id="PTHR21974:SF2">
    <property type="entry name" value="RE15880P"/>
    <property type="match status" value="1"/>
</dbReference>
<dbReference type="Proteomes" id="UP001186944">
    <property type="component" value="Unassembled WGS sequence"/>
</dbReference>
<protein>
    <submittedName>
        <fullName evidence="3">Uncharacterized protein</fullName>
    </submittedName>
</protein>
<gene>
    <name evidence="3" type="ORF">FSP39_019713</name>
</gene>
<evidence type="ECO:0000256" key="1">
    <source>
        <dbReference type="SAM" id="Coils"/>
    </source>
</evidence>
<evidence type="ECO:0000313" key="3">
    <source>
        <dbReference type="EMBL" id="KAK3095830.1"/>
    </source>
</evidence>
<organism evidence="3 4">
    <name type="scientific">Pinctada imbricata</name>
    <name type="common">Atlantic pearl-oyster</name>
    <name type="synonym">Pinctada martensii</name>
    <dbReference type="NCBI Taxonomy" id="66713"/>
    <lineage>
        <taxon>Eukaryota</taxon>
        <taxon>Metazoa</taxon>
        <taxon>Spiralia</taxon>
        <taxon>Lophotrochozoa</taxon>
        <taxon>Mollusca</taxon>
        <taxon>Bivalvia</taxon>
        <taxon>Autobranchia</taxon>
        <taxon>Pteriomorphia</taxon>
        <taxon>Pterioida</taxon>
        <taxon>Pterioidea</taxon>
        <taxon>Pteriidae</taxon>
        <taxon>Pinctada</taxon>
    </lineage>
</organism>
<comment type="caution">
    <text evidence="3">The sequence shown here is derived from an EMBL/GenBank/DDBJ whole genome shotgun (WGS) entry which is preliminary data.</text>
</comment>
<evidence type="ECO:0000256" key="2">
    <source>
        <dbReference type="SAM" id="MobiDB-lite"/>
    </source>
</evidence>
<feature type="coiled-coil region" evidence="1">
    <location>
        <begin position="73"/>
        <end position="115"/>
    </location>
</feature>
<feature type="compositionally biased region" description="Pro residues" evidence="2">
    <location>
        <begin position="148"/>
        <end position="162"/>
    </location>
</feature>
<feature type="compositionally biased region" description="Basic and acidic residues" evidence="2">
    <location>
        <begin position="172"/>
        <end position="192"/>
    </location>
</feature>
<dbReference type="AlphaFoldDB" id="A0AA88Y0Y2"/>
<keyword evidence="1" id="KW-0175">Coiled coil</keyword>
<evidence type="ECO:0000313" key="4">
    <source>
        <dbReference type="Proteomes" id="UP001186944"/>
    </source>
</evidence>
<dbReference type="GO" id="GO:0005929">
    <property type="term" value="C:cilium"/>
    <property type="evidence" value="ECO:0007669"/>
    <property type="project" value="TreeGrafter"/>
</dbReference>
<feature type="region of interest" description="Disordered" evidence="2">
    <location>
        <begin position="130"/>
        <end position="217"/>
    </location>
</feature>
<keyword evidence="4" id="KW-1185">Reference proteome</keyword>
<proteinExistence type="predicted"/>
<reference evidence="3" key="1">
    <citation type="submission" date="2019-08" db="EMBL/GenBank/DDBJ databases">
        <title>The improved chromosome-level genome for the pearl oyster Pinctada fucata martensii using PacBio sequencing and Hi-C.</title>
        <authorList>
            <person name="Zheng Z."/>
        </authorList>
    </citation>
    <scope>NUCLEOTIDE SEQUENCE</scope>
    <source>
        <strain evidence="3">ZZ-2019</strain>
        <tissue evidence="3">Adductor muscle</tissue>
    </source>
</reference>
<accession>A0AA88Y0Y2</accession>
<sequence length="217" mass="25329">MYLRDIKFPYCSAEEMATLEKAVSNIYVDMQTNERISYAHRCYNTTRRRACALEQWFDNVISTIIQKDFKDAKKLEKETAKALRQERLRLMKEKLLEAGQNVEDLKEKADDFEDEEEPELMQLADCQITETDQDKQQTLSPGEENVPAPTPVPLRDLAPPPSQETIFGNIEQLKKQHEKESADFDKAQEMNKARMQQGLDEKLAARRNRRNRQSVME</sequence>
<name>A0AA88Y0Y2_PINIB</name>
<dbReference type="PANTHER" id="PTHR21974">
    <property type="entry name" value="RE15880P"/>
    <property type="match status" value="1"/>
</dbReference>
<feature type="compositionally biased region" description="Basic residues" evidence="2">
    <location>
        <begin position="205"/>
        <end position="217"/>
    </location>
</feature>
<dbReference type="EMBL" id="VSWD01000008">
    <property type="protein sequence ID" value="KAK3095830.1"/>
    <property type="molecule type" value="Genomic_DNA"/>
</dbReference>